<proteinExistence type="inferred from homology"/>
<evidence type="ECO:0000256" key="3">
    <source>
        <dbReference type="ARBA" id="ARBA00023315"/>
    </source>
</evidence>
<sequence>MANNQPRRAAVLGGNRIPFMRQFGPYAEASNQDMFTAALDGLVARYNLGGKHIDEVAGGAVIKHSRDFNLIRESVLGSALAPTTSAYDLQQACGTGLEAALLVSNKIKLGQIESGIAGGVDTASDAPITVSEKLRTKLLKANRAKGTANQLKAIAAIRPTDLGIAFPGNSEPRTGLSMGDHMAITAKKWGITREAQDELTAKSHQNMARAYDEGFNDDLMTSFMGQSRDQNLRPDSSMEKLAKLKPVFGKGDDATMTAGNSTPLSDGASTVLLGSEEWAAEQGLTPLAWFVDGQSAAVDYVHGAEGLLMAPAYAIPRMLERNGLALQDFDYYEIHEAFASTVLSTLKAWEDESWCREKLGRDSALGSIDRDKLNVNGSSLAAGHPFAATGGRITAAMAKLLHAKGPGSRGLISICAAGGQGVVAILEGA</sequence>
<evidence type="ECO:0000259" key="6">
    <source>
        <dbReference type="Pfam" id="PF00108"/>
    </source>
</evidence>
<comment type="caution">
    <text evidence="8">The sequence shown here is derived from an EMBL/GenBank/DDBJ whole genome shotgun (WGS) entry which is preliminary data.</text>
</comment>
<dbReference type="PIRSF" id="PIRSF000429">
    <property type="entry name" value="Ac-CoA_Ac_transf"/>
    <property type="match status" value="1"/>
</dbReference>
<feature type="active site" description="Proton acceptor" evidence="4">
    <location>
        <position position="384"/>
    </location>
</feature>
<dbReference type="NCBIfam" id="TIGR01930">
    <property type="entry name" value="AcCoA-C-Actrans"/>
    <property type="match status" value="1"/>
</dbReference>
<evidence type="ECO:0000256" key="1">
    <source>
        <dbReference type="ARBA" id="ARBA00010982"/>
    </source>
</evidence>
<dbReference type="GO" id="GO:0003985">
    <property type="term" value="F:acetyl-CoA C-acetyltransferase activity"/>
    <property type="evidence" value="ECO:0007669"/>
    <property type="project" value="UniProtKB-EC"/>
</dbReference>
<dbReference type="RefSeq" id="WP_185989744.1">
    <property type="nucleotide sequence ID" value="NZ_JACCAE010000001.1"/>
</dbReference>
<dbReference type="CDD" id="cd00751">
    <property type="entry name" value="thiolase"/>
    <property type="match status" value="1"/>
</dbReference>
<protein>
    <submittedName>
        <fullName evidence="8">Acetyl-CoA C-acetyltransferase</fullName>
        <ecNumber evidence="8">2.3.1.9</ecNumber>
    </submittedName>
</protein>
<evidence type="ECO:0000313" key="8">
    <source>
        <dbReference type="EMBL" id="NYF96729.1"/>
    </source>
</evidence>
<dbReference type="EMBL" id="JACCAE010000001">
    <property type="protein sequence ID" value="NYF96729.1"/>
    <property type="molecule type" value="Genomic_DNA"/>
</dbReference>
<evidence type="ECO:0000259" key="7">
    <source>
        <dbReference type="Pfam" id="PF02803"/>
    </source>
</evidence>
<dbReference type="SUPFAM" id="SSF53901">
    <property type="entry name" value="Thiolase-like"/>
    <property type="match status" value="2"/>
</dbReference>
<feature type="active site" description="Acyl-thioester intermediate" evidence="4">
    <location>
        <position position="93"/>
    </location>
</feature>
<comment type="similarity">
    <text evidence="1 5">Belongs to the thiolase-like superfamily. Thiolase family.</text>
</comment>
<feature type="domain" description="Thiolase N-terminal" evidence="6">
    <location>
        <begin position="10"/>
        <end position="277"/>
    </location>
</feature>
<dbReference type="GO" id="GO:0005829">
    <property type="term" value="C:cytosol"/>
    <property type="evidence" value="ECO:0007669"/>
    <property type="project" value="TreeGrafter"/>
</dbReference>
<feature type="domain" description="Thiolase C-terminal" evidence="7">
    <location>
        <begin position="285"/>
        <end position="427"/>
    </location>
</feature>
<dbReference type="Pfam" id="PF02803">
    <property type="entry name" value="Thiolase_C"/>
    <property type="match status" value="1"/>
</dbReference>
<dbReference type="PANTHER" id="PTHR42689">
    <property type="entry name" value="ACETYL-COA ACYLTRANSFERASE FADA2 (3-KETOACYL-COA THIOLASE) (BETA-KETOTHIOLASE)-RELATED"/>
    <property type="match status" value="1"/>
</dbReference>
<dbReference type="Proteomes" id="UP000554054">
    <property type="component" value="Unassembled WGS sequence"/>
</dbReference>
<dbReference type="Pfam" id="PF00108">
    <property type="entry name" value="Thiolase_N"/>
    <property type="match status" value="1"/>
</dbReference>
<feature type="active site" description="Proton acceptor" evidence="4">
    <location>
        <position position="415"/>
    </location>
</feature>
<dbReference type="InterPro" id="IPR020616">
    <property type="entry name" value="Thiolase_N"/>
</dbReference>
<dbReference type="InterPro" id="IPR020617">
    <property type="entry name" value="Thiolase_C"/>
</dbReference>
<keyword evidence="9" id="KW-1185">Reference proteome</keyword>
<dbReference type="InterPro" id="IPR016039">
    <property type="entry name" value="Thiolase-like"/>
</dbReference>
<dbReference type="EC" id="2.3.1.9" evidence="8"/>
<dbReference type="PANTHER" id="PTHR42689:SF1">
    <property type="entry name" value="ACETYL-COA ACYLTRANSFERASE FADA2 (3-KETOACYL-COA THIOLASE) (BETA-KETOTHIOLASE)-RELATED"/>
    <property type="match status" value="1"/>
</dbReference>
<keyword evidence="3 5" id="KW-0012">Acyltransferase</keyword>
<evidence type="ECO:0000313" key="9">
    <source>
        <dbReference type="Proteomes" id="UP000554054"/>
    </source>
</evidence>
<organism evidence="8 9">
    <name type="scientific">Janibacter cremeus</name>
    <dbReference type="NCBI Taxonomy" id="1285192"/>
    <lineage>
        <taxon>Bacteria</taxon>
        <taxon>Bacillati</taxon>
        <taxon>Actinomycetota</taxon>
        <taxon>Actinomycetes</taxon>
        <taxon>Micrococcales</taxon>
        <taxon>Intrasporangiaceae</taxon>
        <taxon>Janibacter</taxon>
    </lineage>
</organism>
<name>A0A852VLB9_9MICO</name>
<evidence type="ECO:0000256" key="5">
    <source>
        <dbReference type="RuleBase" id="RU003557"/>
    </source>
</evidence>
<reference evidence="8 9" key="1">
    <citation type="submission" date="2020-07" db="EMBL/GenBank/DDBJ databases">
        <title>Sequencing the genomes of 1000 actinobacteria strains.</title>
        <authorList>
            <person name="Klenk H.-P."/>
        </authorList>
    </citation>
    <scope>NUCLEOTIDE SEQUENCE [LARGE SCALE GENOMIC DNA]</scope>
    <source>
        <strain evidence="8 9">DSM 26154</strain>
    </source>
</reference>
<gene>
    <name evidence="8" type="ORF">BJY20_000121</name>
</gene>
<evidence type="ECO:0000256" key="4">
    <source>
        <dbReference type="PIRSR" id="PIRSR000429-1"/>
    </source>
</evidence>
<dbReference type="InterPro" id="IPR050521">
    <property type="entry name" value="3-ketoacyl-CoA_Thiolase"/>
</dbReference>
<dbReference type="AlphaFoldDB" id="A0A852VLB9"/>
<dbReference type="Gene3D" id="3.40.47.10">
    <property type="match status" value="1"/>
</dbReference>
<dbReference type="NCBIfam" id="NF006740">
    <property type="entry name" value="PRK09268.1"/>
    <property type="match status" value="1"/>
</dbReference>
<accession>A0A852VLB9</accession>
<evidence type="ECO:0000256" key="2">
    <source>
        <dbReference type="ARBA" id="ARBA00022679"/>
    </source>
</evidence>
<keyword evidence="2 5" id="KW-0808">Transferase</keyword>
<dbReference type="InterPro" id="IPR002155">
    <property type="entry name" value="Thiolase"/>
</dbReference>